<dbReference type="InterPro" id="IPR032695">
    <property type="entry name" value="Integrin_dom_sf"/>
</dbReference>
<feature type="disulfide bond" evidence="17">
    <location>
        <begin position="451"/>
        <end position="455"/>
    </location>
</feature>
<feature type="disulfide bond" evidence="17">
    <location>
        <begin position="567"/>
        <end position="576"/>
    </location>
</feature>
<keyword evidence="4" id="KW-0245">EGF-like domain</keyword>
<feature type="disulfide bond" evidence="17">
    <location>
        <begin position="518"/>
        <end position="523"/>
    </location>
</feature>
<feature type="signal peptide" evidence="20">
    <location>
        <begin position="1"/>
        <end position="17"/>
    </location>
</feature>
<dbReference type="Pfam" id="PF08725">
    <property type="entry name" value="Integrin_b_cyt"/>
    <property type="match status" value="1"/>
</dbReference>
<dbReference type="Gene3D" id="3.30.1680.10">
    <property type="entry name" value="ligand-binding face of the semaphorins, domain 2"/>
    <property type="match status" value="1"/>
</dbReference>
<dbReference type="Pfam" id="PF00362">
    <property type="entry name" value="Integrin_beta"/>
    <property type="match status" value="1"/>
</dbReference>
<keyword evidence="13 18" id="KW-0401">Integrin</keyword>
<dbReference type="InterPro" id="IPR036465">
    <property type="entry name" value="vWFA_dom_sf"/>
</dbReference>
<dbReference type="SUPFAM" id="SSF53300">
    <property type="entry name" value="vWA-like"/>
    <property type="match status" value="1"/>
</dbReference>
<evidence type="ECO:0000256" key="20">
    <source>
        <dbReference type="SAM" id="SignalP"/>
    </source>
</evidence>
<keyword evidence="5 18" id="KW-0812">Transmembrane</keyword>
<feature type="disulfide bond" evidence="17">
    <location>
        <begin position="197"/>
        <end position="204"/>
    </location>
</feature>
<keyword evidence="16" id="KW-0325">Glycoprotein</keyword>
<dbReference type="SUPFAM" id="SSF103575">
    <property type="entry name" value="Plexin repeat"/>
    <property type="match status" value="1"/>
</dbReference>
<dbReference type="InterPro" id="IPR057243">
    <property type="entry name" value="Integrin_I-EGF_CS"/>
</dbReference>
<dbReference type="Pfam" id="PF17205">
    <property type="entry name" value="PSI_integrin"/>
    <property type="match status" value="1"/>
</dbReference>
<dbReference type="Pfam" id="PF07965">
    <property type="entry name" value="Integrin_B_tail"/>
    <property type="match status" value="1"/>
</dbReference>
<evidence type="ECO:0000313" key="25">
    <source>
        <dbReference type="EMBL" id="KAL0964036.1"/>
    </source>
</evidence>
<evidence type="ECO:0000256" key="15">
    <source>
        <dbReference type="ARBA" id="ARBA00023157"/>
    </source>
</evidence>
<feature type="domain" description="Integrin beta subunit tail" evidence="24">
    <location>
        <begin position="625"/>
        <end position="706"/>
    </location>
</feature>
<evidence type="ECO:0000256" key="6">
    <source>
        <dbReference type="ARBA" id="ARBA00022723"/>
    </source>
</evidence>
<comment type="subcellular location">
    <subcellularLocation>
        <location evidence="1 18">Cell membrane</location>
        <topology evidence="1 18">Single-pass type I membrane protein</topology>
    </subcellularLocation>
</comment>
<evidence type="ECO:0000256" key="8">
    <source>
        <dbReference type="ARBA" id="ARBA00022737"/>
    </source>
</evidence>
<name>A0ABD0W1T3_UMBPY</name>
<dbReference type="GO" id="GO:0007229">
    <property type="term" value="P:integrin-mediated signaling pathway"/>
    <property type="evidence" value="ECO:0007669"/>
    <property type="project" value="UniProtKB-KW"/>
</dbReference>
<keyword evidence="9" id="KW-0106">Calcium</keyword>
<feature type="disulfide bond" evidence="17">
    <location>
        <begin position="650"/>
        <end position="676"/>
    </location>
</feature>
<evidence type="ECO:0000256" key="17">
    <source>
        <dbReference type="PIRSR" id="PIRSR002512-1"/>
    </source>
</evidence>
<evidence type="ECO:0000256" key="12">
    <source>
        <dbReference type="ARBA" id="ARBA00022989"/>
    </source>
</evidence>
<dbReference type="InterPro" id="IPR036349">
    <property type="entry name" value="Integrin_bsu_tail_dom_sf"/>
</dbReference>
<sequence>MYHSVFLLLLMGRAVLSQDIEVCSKTVINSCSDCIQSGPYCVWCKQLNFTKPGEQEAARCDTRAVLNDRGCMNEDIISPNNILTTDKNVTLSTSTNPTDDPIQLAPQKISLKLRPGLPKTFQLDFRRVEGYPVDLYYLMDLSYSMEDDLRSIKTLGNQLFEALQGITKEGRIGFGSFVDKTVLPFTNTNPEKLKKPCDEKEENCQPAFGYRHVLSMTADKVKFKEEVQKQAISGNLDSPEGTLDAIMQAAVCGDRIGWRNSSTRLIVVTTDDGFHMAGDGKLAGILEPNDEKCYMENQLYSKSSVLDYPSVGQVATQLEKNNIQPIFAVTKNMEPVYRELSKMIPKSEVGVLSADSNNVVELIKTAYNRLSSKVTVTHDPLPDNVRVTYTPLCPEGGPPGEKGVCDNVGVGQKVSFSVTVTANECLEREMSFRIGPLGMKDKLNVSLSTRCECQCDDPPGQDNPDCNGQGKVNCGMCSCKDSFVGQKCECSVKGMDVSSLKAACQKDNGTECEGRGDCVCGVCQCYAIQGGLTYYGTHCECENESCEKFQNKLCGGNGKCRCKKCECNADYEGSACQCKKSDEQCRTQEGSVCNGRGTCQCNQCKCIEGYQRPYCLDCPACQSPCITKGKCIECLGFQTGPFSKNCSQACKSINSFEMVDMLPLGKPCDVRDVENCRVFFNIKQLVGEDNYTAQILKTRECPELPNIYAIIGGSIAGVALIGLLILLLIKAMIYMNDLKEFRKFENEKKKSKWSNADNPLFKNATTTVANPTFTGE</sequence>
<gene>
    <name evidence="25" type="ORF">UPYG_G00317410</name>
</gene>
<evidence type="ECO:0000256" key="7">
    <source>
        <dbReference type="ARBA" id="ARBA00022729"/>
    </source>
</evidence>
<evidence type="ECO:0000259" key="21">
    <source>
        <dbReference type="SMART" id="SM00187"/>
    </source>
</evidence>
<feature type="disulfide bond" evidence="17">
    <location>
        <begin position="34"/>
        <end position="71"/>
    </location>
</feature>
<keyword evidence="11 18" id="KW-0130">Cell adhesion</keyword>
<keyword evidence="8" id="KW-0677">Repeat</keyword>
<dbReference type="SUPFAM" id="SSF69179">
    <property type="entry name" value="Integrin domains"/>
    <property type="match status" value="1"/>
</dbReference>
<dbReference type="PANTHER" id="PTHR10082">
    <property type="entry name" value="INTEGRIN BETA SUBUNIT"/>
    <property type="match status" value="1"/>
</dbReference>
<dbReference type="PROSITE" id="PS00243">
    <property type="entry name" value="I_EGF_1"/>
    <property type="match status" value="1"/>
</dbReference>
<dbReference type="SUPFAM" id="SSF69687">
    <property type="entry name" value="Integrin beta tail domain"/>
    <property type="match status" value="1"/>
</dbReference>
<dbReference type="SMART" id="SM00187">
    <property type="entry name" value="INB"/>
    <property type="match status" value="1"/>
</dbReference>
<feature type="disulfide bond" evidence="17">
    <location>
        <begin position="490"/>
        <end position="504"/>
    </location>
</feature>
<reference evidence="25 26" key="1">
    <citation type="submission" date="2024-06" db="EMBL/GenBank/DDBJ databases">
        <authorList>
            <person name="Pan Q."/>
            <person name="Wen M."/>
            <person name="Jouanno E."/>
            <person name="Zahm M."/>
            <person name="Klopp C."/>
            <person name="Cabau C."/>
            <person name="Louis A."/>
            <person name="Berthelot C."/>
            <person name="Parey E."/>
            <person name="Roest Crollius H."/>
            <person name="Montfort J."/>
            <person name="Robinson-Rechavi M."/>
            <person name="Bouchez O."/>
            <person name="Lampietro C."/>
            <person name="Lopez Roques C."/>
            <person name="Donnadieu C."/>
            <person name="Postlethwait J."/>
            <person name="Bobe J."/>
            <person name="Verreycken H."/>
            <person name="Guiguen Y."/>
        </authorList>
    </citation>
    <scope>NUCLEOTIDE SEQUENCE [LARGE SCALE GENOMIC DNA]</scope>
    <source>
        <strain evidence="25">Up_M1</strain>
        <tissue evidence="25">Testis</tissue>
    </source>
</reference>
<dbReference type="Gene3D" id="3.40.50.410">
    <property type="entry name" value="von Willebrand factor, type A domain"/>
    <property type="match status" value="1"/>
</dbReference>
<dbReference type="SMART" id="SM00423">
    <property type="entry name" value="PSI"/>
    <property type="match status" value="1"/>
</dbReference>
<organism evidence="25 26">
    <name type="scientific">Umbra pygmaea</name>
    <name type="common">Eastern mudminnow</name>
    <dbReference type="NCBI Taxonomy" id="75934"/>
    <lineage>
        <taxon>Eukaryota</taxon>
        <taxon>Metazoa</taxon>
        <taxon>Chordata</taxon>
        <taxon>Craniata</taxon>
        <taxon>Vertebrata</taxon>
        <taxon>Euteleostomi</taxon>
        <taxon>Actinopterygii</taxon>
        <taxon>Neopterygii</taxon>
        <taxon>Teleostei</taxon>
        <taxon>Protacanthopterygii</taxon>
        <taxon>Esociformes</taxon>
        <taxon>Umbridae</taxon>
        <taxon>Umbra</taxon>
    </lineage>
</organism>
<evidence type="ECO:0000256" key="19">
    <source>
        <dbReference type="SAM" id="Phobius"/>
    </source>
</evidence>
<dbReference type="InterPro" id="IPR033760">
    <property type="entry name" value="Integrin_beta_N"/>
</dbReference>
<comment type="caution">
    <text evidence="25">The sequence shown here is derived from an EMBL/GenBank/DDBJ whole genome shotgun (WGS) entry which is preliminary data.</text>
</comment>
<evidence type="ECO:0000313" key="26">
    <source>
        <dbReference type="Proteomes" id="UP001557470"/>
    </source>
</evidence>
<evidence type="ECO:0000256" key="13">
    <source>
        <dbReference type="ARBA" id="ARBA00023037"/>
    </source>
</evidence>
<dbReference type="InterPro" id="IPR002369">
    <property type="entry name" value="Integrin_bsu_VWA"/>
</dbReference>
<comment type="similarity">
    <text evidence="2 18">Belongs to the integrin beta chain family.</text>
</comment>
<evidence type="ECO:0000256" key="3">
    <source>
        <dbReference type="ARBA" id="ARBA00022475"/>
    </source>
</evidence>
<feature type="disulfide bond" evidence="17">
    <location>
        <begin position="393"/>
        <end position="405"/>
    </location>
</feature>
<feature type="disulfide bond" evidence="17">
    <location>
        <begin position="44"/>
        <end position="60"/>
    </location>
</feature>
<feature type="disulfide bond" evidence="17">
    <location>
        <begin position="541"/>
        <end position="546"/>
    </location>
</feature>
<feature type="disulfide bond" evidence="17">
    <location>
        <begin position="474"/>
        <end position="512"/>
    </location>
</feature>
<feature type="disulfide bond" evidence="17">
    <location>
        <begin position="601"/>
        <end position="646"/>
    </location>
</feature>
<dbReference type="InterPro" id="IPR057073">
    <property type="entry name" value="EGF_integrin_2"/>
</dbReference>
<evidence type="ECO:0000256" key="5">
    <source>
        <dbReference type="ARBA" id="ARBA00022692"/>
    </source>
</evidence>
<dbReference type="PRINTS" id="PR01186">
    <property type="entry name" value="INTEGRINB"/>
</dbReference>
<protein>
    <recommendedName>
        <fullName evidence="18">Integrin beta</fullName>
    </recommendedName>
</protein>
<evidence type="ECO:0000256" key="10">
    <source>
        <dbReference type="ARBA" id="ARBA00022842"/>
    </source>
</evidence>
<dbReference type="GO" id="GO:0046872">
    <property type="term" value="F:metal ion binding"/>
    <property type="evidence" value="ECO:0007669"/>
    <property type="project" value="UniProtKB-KW"/>
</dbReference>
<proteinExistence type="inferred from homology"/>
<feature type="domain" description="PSI" evidence="22">
    <location>
        <begin position="22"/>
        <end position="72"/>
    </location>
</feature>
<feature type="disulfide bond" evidence="17">
    <location>
        <begin position="520"/>
        <end position="554"/>
    </location>
</feature>
<feature type="domain" description="Integrin beta subunit cytoplasmic" evidence="23">
    <location>
        <begin position="730"/>
        <end position="776"/>
    </location>
</feature>
<feature type="chain" id="PRO_5044852359" description="Integrin beta" evidence="20">
    <location>
        <begin position="18"/>
        <end position="776"/>
    </location>
</feature>
<evidence type="ECO:0000259" key="22">
    <source>
        <dbReference type="SMART" id="SM00423"/>
    </source>
</evidence>
<dbReference type="Gene3D" id="2.60.40.1510">
    <property type="entry name" value="ntegrin, alpha v. Chain A, domain 3"/>
    <property type="match status" value="1"/>
</dbReference>
<dbReference type="InterPro" id="IPR016201">
    <property type="entry name" value="PSI"/>
</dbReference>
<feature type="disulfide bond" evidence="17">
    <location>
        <begin position="252"/>
        <end position="293"/>
    </location>
</feature>
<feature type="transmembrane region" description="Helical" evidence="19">
    <location>
        <begin position="707"/>
        <end position="729"/>
    </location>
</feature>
<evidence type="ECO:0000256" key="14">
    <source>
        <dbReference type="ARBA" id="ARBA00023136"/>
    </source>
</evidence>
<feature type="disulfide bond" evidence="17">
    <location>
        <begin position="618"/>
        <end position="621"/>
    </location>
</feature>
<dbReference type="EMBL" id="JAGEUA010000010">
    <property type="protein sequence ID" value="KAL0964036.1"/>
    <property type="molecule type" value="Genomic_DNA"/>
</dbReference>
<dbReference type="Gene3D" id="1.20.5.100">
    <property type="entry name" value="Cytochrome c1, transmembrane anchor, C-terminal"/>
    <property type="match status" value="1"/>
</dbReference>
<feature type="disulfide bond" evidence="17">
    <location>
        <begin position="599"/>
        <end position="604"/>
    </location>
</feature>
<keyword evidence="14 19" id="KW-0472">Membrane</keyword>
<keyword evidence="6" id="KW-0479">Metal-binding</keyword>
<feature type="disulfide bond" evidence="17">
    <location>
        <begin position="479"/>
        <end position="488"/>
    </location>
</feature>
<keyword evidence="12 19" id="KW-1133">Transmembrane helix</keyword>
<evidence type="ECO:0000259" key="24">
    <source>
        <dbReference type="SMART" id="SM01242"/>
    </source>
</evidence>
<dbReference type="FunFam" id="2.10.25.10:FF:000785">
    <property type="entry name" value="Integrin beta"/>
    <property type="match status" value="1"/>
</dbReference>
<feature type="domain" description="Integrin beta subunit VWA" evidence="21">
    <location>
        <begin position="30"/>
        <end position="453"/>
    </location>
</feature>
<feature type="disulfide bond" evidence="17">
    <location>
        <begin position="560"/>
        <end position="565"/>
    </location>
</feature>
<dbReference type="Proteomes" id="UP001557470">
    <property type="component" value="Unassembled WGS sequence"/>
</dbReference>
<dbReference type="InterPro" id="IPR014836">
    <property type="entry name" value="Integrin_bsu_cyt_dom"/>
</dbReference>
<feature type="disulfide bond" evidence="17">
    <location>
        <begin position="31"/>
        <end position="41"/>
    </location>
</feature>
<dbReference type="SMART" id="SM01241">
    <property type="entry name" value="Integrin_b_cyt"/>
    <property type="match status" value="1"/>
</dbReference>
<evidence type="ECO:0000259" key="23">
    <source>
        <dbReference type="SMART" id="SM01241"/>
    </source>
</evidence>
<keyword evidence="26" id="KW-1185">Reference proteome</keyword>
<feature type="disulfide bond" evidence="17">
    <location>
        <begin position="606"/>
        <end position="615"/>
    </location>
</feature>
<dbReference type="GO" id="GO:0007155">
    <property type="term" value="P:cell adhesion"/>
    <property type="evidence" value="ECO:0007669"/>
    <property type="project" value="UniProtKB-KW"/>
</dbReference>
<feature type="disulfide bond" evidence="17">
    <location>
        <begin position="625"/>
        <end position="634"/>
    </location>
</feature>
<keyword evidence="10" id="KW-0460">Magnesium</keyword>
<dbReference type="SUPFAM" id="SSF57196">
    <property type="entry name" value="EGF/Laminin"/>
    <property type="match status" value="2"/>
</dbReference>
<evidence type="ECO:0000256" key="16">
    <source>
        <dbReference type="ARBA" id="ARBA00023180"/>
    </source>
</evidence>
<feature type="disulfide bond" evidence="17">
    <location>
        <begin position="525"/>
        <end position="539"/>
    </location>
</feature>
<dbReference type="GO" id="GO:0005886">
    <property type="term" value="C:plasma membrane"/>
    <property type="evidence" value="ECO:0007669"/>
    <property type="project" value="UniProtKB-SubCell"/>
</dbReference>
<evidence type="ECO:0000256" key="2">
    <source>
        <dbReference type="ARBA" id="ARBA00007449"/>
    </source>
</evidence>
<dbReference type="InterPro" id="IPR012896">
    <property type="entry name" value="Integrin_bsu_tail"/>
</dbReference>
<accession>A0ABD0W1T3</accession>
<evidence type="ECO:0000256" key="1">
    <source>
        <dbReference type="ARBA" id="ARBA00004251"/>
    </source>
</evidence>
<keyword evidence="7 20" id="KW-0732">Signal</keyword>
<dbReference type="FunFam" id="3.40.50.410:FF:000002">
    <property type="entry name" value="Integrin beta"/>
    <property type="match status" value="1"/>
</dbReference>
<dbReference type="AlphaFoldDB" id="A0ABD0W1T3"/>
<keyword evidence="3" id="KW-1003">Cell membrane</keyword>
<feature type="disulfide bond" evidence="17">
    <location>
        <begin position="578"/>
        <end position="585"/>
    </location>
</feature>
<evidence type="ECO:0000256" key="18">
    <source>
        <dbReference type="RuleBase" id="RU000633"/>
    </source>
</evidence>
<dbReference type="Gene3D" id="2.10.25.10">
    <property type="entry name" value="Laminin"/>
    <property type="match status" value="4"/>
</dbReference>
<dbReference type="SMART" id="SM01242">
    <property type="entry name" value="Integrin_B_tail"/>
    <property type="match status" value="1"/>
</dbReference>
<evidence type="ECO:0000256" key="4">
    <source>
        <dbReference type="ARBA" id="ARBA00022536"/>
    </source>
</evidence>
<evidence type="ECO:0000256" key="9">
    <source>
        <dbReference type="ARBA" id="ARBA00022837"/>
    </source>
</evidence>
<evidence type="ECO:0000256" key="11">
    <source>
        <dbReference type="ARBA" id="ARBA00022889"/>
    </source>
</evidence>
<keyword evidence="15 17" id="KW-1015">Disulfide bond</keyword>
<dbReference type="PIRSF" id="PIRSF002512">
    <property type="entry name" value="Integrin_B"/>
    <property type="match status" value="1"/>
</dbReference>
<feature type="disulfide bond" evidence="17">
    <location>
        <begin position="631"/>
        <end position="701"/>
    </location>
</feature>
<dbReference type="InterPro" id="IPR015812">
    <property type="entry name" value="Integrin_bsu"/>
</dbReference>
<feature type="disulfide bond" evidence="17">
    <location>
        <begin position="562"/>
        <end position="593"/>
    </location>
</feature>
<dbReference type="PANTHER" id="PTHR10082:SF15">
    <property type="entry name" value="INTEGRIN BETA-2"/>
    <property type="match status" value="1"/>
</dbReference>
<dbReference type="Pfam" id="PF23105">
    <property type="entry name" value="EGF_integrin"/>
    <property type="match status" value="1"/>
</dbReference>